<dbReference type="Proteomes" id="UP000789920">
    <property type="component" value="Unassembled WGS sequence"/>
</dbReference>
<evidence type="ECO:0000313" key="2">
    <source>
        <dbReference type="Proteomes" id="UP000789920"/>
    </source>
</evidence>
<keyword evidence="2" id="KW-1185">Reference proteome</keyword>
<feature type="non-terminal residue" evidence="1">
    <location>
        <position position="1"/>
    </location>
</feature>
<proteinExistence type="predicted"/>
<protein>
    <submittedName>
        <fullName evidence="1">22322_t:CDS:1</fullName>
    </submittedName>
</protein>
<organism evidence="1 2">
    <name type="scientific">Racocetra persica</name>
    <dbReference type="NCBI Taxonomy" id="160502"/>
    <lineage>
        <taxon>Eukaryota</taxon>
        <taxon>Fungi</taxon>
        <taxon>Fungi incertae sedis</taxon>
        <taxon>Mucoromycota</taxon>
        <taxon>Glomeromycotina</taxon>
        <taxon>Glomeromycetes</taxon>
        <taxon>Diversisporales</taxon>
        <taxon>Gigasporaceae</taxon>
        <taxon>Racocetra</taxon>
    </lineage>
</organism>
<sequence length="147" mass="17198">LNLILDLNYEDEFINIVNDFIACKKSNIDNPNNEEKNLYISDPLVQKQHRYQLNKHIKSILKKRSHYSSSRNSAINSQDLNLYITNKENKSLNSVSHKQFDASNTLNEKNNNNFDRSFIVNENIAKCRYVYKAYGKSGYNIQKCKSK</sequence>
<dbReference type="EMBL" id="CAJVQC010124041">
    <property type="protein sequence ID" value="CAG8839571.1"/>
    <property type="molecule type" value="Genomic_DNA"/>
</dbReference>
<comment type="caution">
    <text evidence="1">The sequence shown here is derived from an EMBL/GenBank/DDBJ whole genome shotgun (WGS) entry which is preliminary data.</text>
</comment>
<name>A0ACA9SIW5_9GLOM</name>
<accession>A0ACA9SIW5</accession>
<evidence type="ECO:0000313" key="1">
    <source>
        <dbReference type="EMBL" id="CAG8839571.1"/>
    </source>
</evidence>
<gene>
    <name evidence="1" type="ORF">RPERSI_LOCUS31103</name>
</gene>
<feature type="non-terminal residue" evidence="1">
    <location>
        <position position="147"/>
    </location>
</feature>
<reference evidence="1" key="1">
    <citation type="submission" date="2021-06" db="EMBL/GenBank/DDBJ databases">
        <authorList>
            <person name="Kallberg Y."/>
            <person name="Tangrot J."/>
            <person name="Rosling A."/>
        </authorList>
    </citation>
    <scope>NUCLEOTIDE SEQUENCE</scope>
    <source>
        <strain evidence="1">MA461A</strain>
    </source>
</reference>